<reference evidence="2" key="1">
    <citation type="submission" date="2016-10" db="EMBL/GenBank/DDBJ databases">
        <authorList>
            <person name="Varghese N."/>
            <person name="Submissions S."/>
        </authorList>
    </citation>
    <scope>NUCLEOTIDE SEQUENCE [LARGE SCALE GENOMIC DNA]</scope>
    <source>
        <strain evidence="2">DSM 1565</strain>
    </source>
</reference>
<dbReference type="AlphaFoldDB" id="A0A1I7NE36"/>
<dbReference type="RefSeq" id="WP_177228097.1">
    <property type="nucleotide sequence ID" value="NZ_FPCH01000002.1"/>
</dbReference>
<dbReference type="Proteomes" id="UP000199423">
    <property type="component" value="Unassembled WGS sequence"/>
</dbReference>
<evidence type="ECO:0000313" key="1">
    <source>
        <dbReference type="EMBL" id="SFV32920.1"/>
    </source>
</evidence>
<dbReference type="STRING" id="51670.SAMN04488557_1773"/>
<protein>
    <submittedName>
        <fullName evidence="1">Uncharacterized protein</fullName>
    </submittedName>
</protein>
<proteinExistence type="predicted"/>
<keyword evidence="2" id="KW-1185">Reference proteome</keyword>
<organism evidence="1 2">
    <name type="scientific">Hyphomicrobium facile</name>
    <dbReference type="NCBI Taxonomy" id="51670"/>
    <lineage>
        <taxon>Bacteria</taxon>
        <taxon>Pseudomonadati</taxon>
        <taxon>Pseudomonadota</taxon>
        <taxon>Alphaproteobacteria</taxon>
        <taxon>Hyphomicrobiales</taxon>
        <taxon>Hyphomicrobiaceae</taxon>
        <taxon>Hyphomicrobium</taxon>
    </lineage>
</organism>
<accession>A0A1I7NE36</accession>
<dbReference type="EMBL" id="FPCH01000002">
    <property type="protein sequence ID" value="SFV32920.1"/>
    <property type="molecule type" value="Genomic_DNA"/>
</dbReference>
<gene>
    <name evidence="1" type="ORF">SAMN04488557_1773</name>
</gene>
<evidence type="ECO:0000313" key="2">
    <source>
        <dbReference type="Proteomes" id="UP000199423"/>
    </source>
</evidence>
<sequence length="56" mass="6453">MEMLRRANAGTYEGRITEQSLTEAEMGMSQREFDALRPDRQLAIANTVFFQRISSK</sequence>
<name>A0A1I7NE36_9HYPH</name>